<feature type="coiled-coil region" evidence="6">
    <location>
        <begin position="334"/>
        <end position="370"/>
    </location>
</feature>
<keyword evidence="10" id="KW-1185">Reference proteome</keyword>
<dbReference type="Gene3D" id="3.60.21.60">
    <property type="match status" value="1"/>
</dbReference>
<reference evidence="10" key="1">
    <citation type="journal article" date="2016" name="Proc. Natl. Acad. Sci. U.S.A.">
        <title>Comparative genomics of biotechnologically important yeasts.</title>
        <authorList>
            <person name="Riley R."/>
            <person name="Haridas S."/>
            <person name="Wolfe K.H."/>
            <person name="Lopes M.R."/>
            <person name="Hittinger C.T."/>
            <person name="Goeker M."/>
            <person name="Salamov A.A."/>
            <person name="Wisecaver J.H."/>
            <person name="Long T.M."/>
            <person name="Calvey C.H."/>
            <person name="Aerts A.L."/>
            <person name="Barry K.W."/>
            <person name="Choi C."/>
            <person name="Clum A."/>
            <person name="Coughlan A.Y."/>
            <person name="Deshpande S."/>
            <person name="Douglass A.P."/>
            <person name="Hanson S.J."/>
            <person name="Klenk H.-P."/>
            <person name="LaButti K.M."/>
            <person name="Lapidus A."/>
            <person name="Lindquist E.A."/>
            <person name="Lipzen A.M."/>
            <person name="Meier-Kolthoff J.P."/>
            <person name="Ohm R.A."/>
            <person name="Otillar R.P."/>
            <person name="Pangilinan J.L."/>
            <person name="Peng Y."/>
            <person name="Rokas A."/>
            <person name="Rosa C.A."/>
            <person name="Scheuner C."/>
            <person name="Sibirny A.A."/>
            <person name="Slot J.C."/>
            <person name="Stielow J.B."/>
            <person name="Sun H."/>
            <person name="Kurtzman C.P."/>
            <person name="Blackwell M."/>
            <person name="Grigoriev I.V."/>
            <person name="Jeffries T.W."/>
        </authorList>
    </citation>
    <scope>NUCLEOTIDE SEQUENCE [LARGE SCALE GENOMIC DNA]</scope>
    <source>
        <strain evidence="10">NRRL Y-1626</strain>
    </source>
</reference>
<dbReference type="PANTHER" id="PTHR23061">
    <property type="entry name" value="DNA POLYMERASE 2 ALPHA 70 KDA SUBUNIT"/>
    <property type="match status" value="1"/>
</dbReference>
<dbReference type="Proteomes" id="UP000092321">
    <property type="component" value="Unassembled WGS sequence"/>
</dbReference>
<dbReference type="Pfam" id="PF22062">
    <property type="entry name" value="OB_DPOA2"/>
    <property type="match status" value="1"/>
</dbReference>
<comment type="similarity">
    <text evidence="2">Belongs to the DNA polymerase alpha subunit B family.</text>
</comment>
<organism evidence="9 10">
    <name type="scientific">Hanseniaspora valbyensis NRRL Y-1626</name>
    <dbReference type="NCBI Taxonomy" id="766949"/>
    <lineage>
        <taxon>Eukaryota</taxon>
        <taxon>Fungi</taxon>
        <taxon>Dikarya</taxon>
        <taxon>Ascomycota</taxon>
        <taxon>Saccharomycotina</taxon>
        <taxon>Saccharomycetes</taxon>
        <taxon>Saccharomycodales</taxon>
        <taxon>Saccharomycodaceae</taxon>
        <taxon>Hanseniaspora</taxon>
    </lineage>
</organism>
<dbReference type="OrthoDB" id="3972481at2759"/>
<gene>
    <name evidence="9" type="ORF">HANVADRAFT_90954</name>
</gene>
<dbReference type="Pfam" id="PF04042">
    <property type="entry name" value="DNA_pol_E_B"/>
    <property type="match status" value="1"/>
</dbReference>
<dbReference type="EMBL" id="LXPE01000281">
    <property type="protein sequence ID" value="OBA25029.1"/>
    <property type="molecule type" value="Genomic_DNA"/>
</dbReference>
<evidence type="ECO:0000256" key="3">
    <source>
        <dbReference type="ARBA" id="ARBA00018596"/>
    </source>
</evidence>
<sequence>MRDSTTKIAKNLDDELEISRNNFNFAISDPTIQAQSSIFTKGRIVIDGIDELDPVFETKNLALETSQNVGIGKRIKIDVSNLPKGTDLFLGQVIVCKGKNITGKEFIIEELIKENIEHKNKNDDEIKCYGDSTIVSVNGPFCNEKNMNYSIFETFIKETINNDIKPDFLIINGPLIDISNHCLMTGIFPSFEQNGNFLQIDTIDDIFAKIVYPILVEIDPSINVFVVPHASESISKYTTYPQPSYSQKLEKILKTVSLPKNLHFVSNPSILNINGFNFGINNIDIFKNLKNLSLDNLFMNRFKTITRLMIENNSFYPCYPTIPTLNDKTISTKLSKELFENEEEEDEEEKKEEQKNYEDLIVTRNRMNKNIVVNEVNESCNIPSDININFMLHNSSYVPHLEQIENGCVSINSNSFHQGNKLGFYTVIKTSKKGDDSCDLTVDIKKV</sequence>
<accession>A0A1B7T8G3</accession>
<dbReference type="GO" id="GO:0003677">
    <property type="term" value="F:DNA binding"/>
    <property type="evidence" value="ECO:0007669"/>
    <property type="project" value="InterPro"/>
</dbReference>
<evidence type="ECO:0000313" key="10">
    <source>
        <dbReference type="Proteomes" id="UP000092321"/>
    </source>
</evidence>
<dbReference type="InterPro" id="IPR054300">
    <property type="entry name" value="OB_DPOA2"/>
</dbReference>
<dbReference type="AlphaFoldDB" id="A0A1B7T8G3"/>
<dbReference type="GO" id="GO:0006270">
    <property type="term" value="P:DNA replication initiation"/>
    <property type="evidence" value="ECO:0007669"/>
    <property type="project" value="TreeGrafter"/>
</dbReference>
<evidence type="ECO:0000256" key="1">
    <source>
        <dbReference type="ARBA" id="ARBA00004123"/>
    </source>
</evidence>
<evidence type="ECO:0000259" key="8">
    <source>
        <dbReference type="Pfam" id="PF22062"/>
    </source>
</evidence>
<dbReference type="GO" id="GO:0005658">
    <property type="term" value="C:alpha DNA polymerase:primase complex"/>
    <property type="evidence" value="ECO:0007669"/>
    <property type="project" value="TreeGrafter"/>
</dbReference>
<evidence type="ECO:0000313" key="9">
    <source>
        <dbReference type="EMBL" id="OBA25029.1"/>
    </source>
</evidence>
<proteinExistence type="inferred from homology"/>
<evidence type="ECO:0000256" key="4">
    <source>
        <dbReference type="ARBA" id="ARBA00022705"/>
    </source>
</evidence>
<name>A0A1B7T8G3_9ASCO</name>
<keyword evidence="4" id="KW-0235">DNA replication</keyword>
<dbReference type="InterPro" id="IPR007185">
    <property type="entry name" value="DNA_pol_a/d/e_bsu"/>
</dbReference>
<keyword evidence="6" id="KW-0175">Coiled coil</keyword>
<evidence type="ECO:0000256" key="2">
    <source>
        <dbReference type="ARBA" id="ARBA00007299"/>
    </source>
</evidence>
<evidence type="ECO:0000256" key="5">
    <source>
        <dbReference type="ARBA" id="ARBA00023242"/>
    </source>
</evidence>
<evidence type="ECO:0000259" key="7">
    <source>
        <dbReference type="Pfam" id="PF04042"/>
    </source>
</evidence>
<dbReference type="InterPro" id="IPR016722">
    <property type="entry name" value="DNA_pol_alpha_bsu"/>
</dbReference>
<dbReference type="PANTHER" id="PTHR23061:SF12">
    <property type="entry name" value="DNA POLYMERASE ALPHA SUBUNIT B"/>
    <property type="match status" value="1"/>
</dbReference>
<protein>
    <recommendedName>
        <fullName evidence="3">DNA polymerase alpha subunit B</fullName>
    </recommendedName>
</protein>
<feature type="domain" description="DNA polymerase alpha/delta/epsilon subunit B" evidence="7">
    <location>
        <begin position="134"/>
        <end position="321"/>
    </location>
</feature>
<comment type="caution">
    <text evidence="9">The sequence shown here is derived from an EMBL/GenBank/DDBJ whole genome shotgun (WGS) entry which is preliminary data.</text>
</comment>
<comment type="subcellular location">
    <subcellularLocation>
        <location evidence="1">Nucleus</location>
    </subcellularLocation>
</comment>
<evidence type="ECO:0000256" key="6">
    <source>
        <dbReference type="SAM" id="Coils"/>
    </source>
</evidence>
<feature type="domain" description="DNA polymerase alpha subunit B OB" evidence="8">
    <location>
        <begin position="20"/>
        <end position="112"/>
    </location>
</feature>
<keyword evidence="5" id="KW-0539">Nucleus</keyword>